<keyword evidence="4 5" id="KW-0067">ATP-binding</keyword>
<dbReference type="PANTHER" id="PTHR11088:SF89">
    <property type="entry name" value="TRNA DIMETHYLALLYLTRANSFERASE"/>
    <property type="match status" value="1"/>
</dbReference>
<dbReference type="STRING" id="1157616.A0A1Z5SXQ1"/>
<dbReference type="InterPro" id="IPR039657">
    <property type="entry name" value="Dimethylallyltransferase"/>
</dbReference>
<feature type="compositionally biased region" description="Basic and acidic residues" evidence="8">
    <location>
        <begin position="200"/>
        <end position="220"/>
    </location>
</feature>
<dbReference type="Gene3D" id="1.10.20.140">
    <property type="match status" value="1"/>
</dbReference>
<evidence type="ECO:0000256" key="6">
    <source>
        <dbReference type="RuleBase" id="RU003783"/>
    </source>
</evidence>
<dbReference type="NCBIfam" id="TIGR00174">
    <property type="entry name" value="miaA"/>
    <property type="match status" value="1"/>
</dbReference>
<dbReference type="AlphaFoldDB" id="A0A1Z5SXQ1"/>
<comment type="catalytic activity">
    <reaction evidence="5 6">
        <text>adenosine(37) in tRNA + dimethylallyl diphosphate = N(6)-dimethylallyladenosine(37) in tRNA + diphosphate</text>
        <dbReference type="Rhea" id="RHEA:26482"/>
        <dbReference type="Rhea" id="RHEA-COMP:10162"/>
        <dbReference type="Rhea" id="RHEA-COMP:10375"/>
        <dbReference type="ChEBI" id="CHEBI:33019"/>
        <dbReference type="ChEBI" id="CHEBI:57623"/>
        <dbReference type="ChEBI" id="CHEBI:74411"/>
        <dbReference type="ChEBI" id="CHEBI:74415"/>
        <dbReference type="EC" id="2.5.1.75"/>
    </reaction>
</comment>
<dbReference type="VEuPathDB" id="FungiDB:BTJ68_11910"/>
<dbReference type="Pfam" id="PF01715">
    <property type="entry name" value="IPPT"/>
    <property type="match status" value="1"/>
</dbReference>
<dbReference type="InterPro" id="IPR018022">
    <property type="entry name" value="IPT"/>
</dbReference>
<evidence type="ECO:0000256" key="7">
    <source>
        <dbReference type="RuleBase" id="RU003785"/>
    </source>
</evidence>
<dbReference type="InterPro" id="IPR036236">
    <property type="entry name" value="Znf_C2H2_sf"/>
</dbReference>
<comment type="function">
    <text evidence="5">Catalyzes the transfer of a dimethylallyl group onto the adenine at position 37.</text>
</comment>
<dbReference type="GO" id="GO:0005524">
    <property type="term" value="F:ATP binding"/>
    <property type="evidence" value="ECO:0007669"/>
    <property type="project" value="UniProtKB-UniRule"/>
</dbReference>
<reference evidence="9 10" key="1">
    <citation type="submission" date="2017-01" db="EMBL/GenBank/DDBJ databases">
        <title>The recent genome duplication of the halophilic yeast Hortaea werneckii: insights from long-read sequencing.</title>
        <authorList>
            <person name="Sinha S."/>
            <person name="Flibotte S."/>
            <person name="Neira M."/>
            <person name="Lenassi M."/>
            <person name="Gostincar C."/>
            <person name="Stajich J.E."/>
            <person name="Nislow C.E."/>
        </authorList>
    </citation>
    <scope>NUCLEOTIDE SEQUENCE [LARGE SCALE GENOMIC DNA]</scope>
    <source>
        <strain evidence="9 10">EXF-2000</strain>
    </source>
</reference>
<keyword evidence="5 6" id="KW-0819">tRNA processing</keyword>
<feature type="region of interest" description="Disordered" evidence="8">
    <location>
        <begin position="200"/>
        <end position="226"/>
    </location>
</feature>
<protein>
    <recommendedName>
        <fullName evidence="5 6">tRNA dimethylallyltransferase</fullName>
        <ecNumber evidence="5 6">2.5.1.75</ecNumber>
    </recommendedName>
</protein>
<dbReference type="OrthoDB" id="775260at2759"/>
<evidence type="ECO:0000256" key="4">
    <source>
        <dbReference type="ARBA" id="ARBA00022840"/>
    </source>
</evidence>
<keyword evidence="5" id="KW-0963">Cytoplasm</keyword>
<dbReference type="InterPro" id="IPR030666">
    <property type="entry name" value="IPP_transferase_euk"/>
</dbReference>
<gene>
    <name evidence="9" type="ORF">BTJ68_11910</name>
</gene>
<dbReference type="PANTHER" id="PTHR11088">
    <property type="entry name" value="TRNA DIMETHYLALLYLTRANSFERASE"/>
    <property type="match status" value="1"/>
</dbReference>
<dbReference type="Proteomes" id="UP000194280">
    <property type="component" value="Unassembled WGS sequence"/>
</dbReference>
<dbReference type="GO" id="GO:0005739">
    <property type="term" value="C:mitochondrion"/>
    <property type="evidence" value="ECO:0007669"/>
    <property type="project" value="TreeGrafter"/>
</dbReference>
<evidence type="ECO:0000256" key="3">
    <source>
        <dbReference type="ARBA" id="ARBA00022741"/>
    </source>
</evidence>
<keyword evidence="3 5" id="KW-0547">Nucleotide-binding</keyword>
<evidence type="ECO:0000313" key="10">
    <source>
        <dbReference type="Proteomes" id="UP000194280"/>
    </source>
</evidence>
<feature type="region of interest" description="Disordered" evidence="8">
    <location>
        <begin position="452"/>
        <end position="472"/>
    </location>
</feature>
<evidence type="ECO:0000256" key="8">
    <source>
        <dbReference type="SAM" id="MobiDB-lite"/>
    </source>
</evidence>
<name>A0A1Z5SXQ1_HORWE</name>
<dbReference type="FunCoup" id="A0A1Z5SXQ1">
    <property type="interactions" value="1763"/>
</dbReference>
<dbReference type="GO" id="GO:0052381">
    <property type="term" value="F:tRNA dimethylallyltransferase activity"/>
    <property type="evidence" value="ECO:0007669"/>
    <property type="project" value="UniProtKB-UniRule"/>
</dbReference>
<keyword evidence="2 5" id="KW-0808">Transferase</keyword>
<comment type="caution">
    <text evidence="9">The sequence shown here is derived from an EMBL/GenBank/DDBJ whole genome shotgun (WGS) entry which is preliminary data.</text>
</comment>
<accession>A0A1Z5SXQ1</accession>
<evidence type="ECO:0000313" key="9">
    <source>
        <dbReference type="EMBL" id="OTA25744.1"/>
    </source>
</evidence>
<dbReference type="Gene3D" id="3.30.160.60">
    <property type="entry name" value="Classic Zinc Finger"/>
    <property type="match status" value="1"/>
</dbReference>
<dbReference type="InterPro" id="IPR027417">
    <property type="entry name" value="P-loop_NTPase"/>
</dbReference>
<dbReference type="EC" id="2.5.1.75" evidence="5 6"/>
<sequence length="472" mass="53401">MLRCIRRMGTMARNPAHDPLIAVIGATGTGKSQLAVELARRYNGEVINGDAMQLYSGLPIITNKITTEEQRGIPHHLLGRIGLQEPTWVVGTFVKRAVKVIEEIRSRGKLPILVGGTHYYTQSLLFHDRLAETEGETEQDENAAQNNMQHFPVLEEPTEILLEELKRVDPAMAERWHPKDRRKIQRSLEIYLKTGKKASDTYAEQRMRKDEHRNEERPAEGDPSSSNLRFPTLLFWVHAEPEPLRSRLDSRVDKMLDAGLLDELHTLDSHAEAEALAGRPVDETRGIWVSIGYKEFKPYTHALESGNTSEKELARLKTEAVDRTKAATRQYAKRQIRWIRIKLVNALNEAKANDRLFVLDASDATQYDETVVKPALAITEQFLAGTPLPPPETVAPSALTDLLNSRRDYDISAKPETWTKQHCETCNVTCVVQDQWHQHINSKAHKKLVSKRRKQAADALQREGNPCTGSEG</sequence>
<evidence type="ECO:0000256" key="2">
    <source>
        <dbReference type="ARBA" id="ARBA00022679"/>
    </source>
</evidence>
<dbReference type="PIRSF" id="PIRSF039110">
    <property type="entry name" value="IPP_transferase"/>
    <property type="match status" value="1"/>
</dbReference>
<evidence type="ECO:0000256" key="5">
    <source>
        <dbReference type="PIRNR" id="PIRNR039110"/>
    </source>
</evidence>
<dbReference type="HAMAP" id="MF_00185">
    <property type="entry name" value="IPP_trans"/>
    <property type="match status" value="1"/>
</dbReference>
<proteinExistence type="inferred from homology"/>
<dbReference type="GO" id="GO:0006400">
    <property type="term" value="P:tRNA modification"/>
    <property type="evidence" value="ECO:0007669"/>
    <property type="project" value="TreeGrafter"/>
</dbReference>
<dbReference type="EMBL" id="MUNK01000197">
    <property type="protein sequence ID" value="OTA25744.1"/>
    <property type="molecule type" value="Genomic_DNA"/>
</dbReference>
<dbReference type="Gene3D" id="3.40.50.300">
    <property type="entry name" value="P-loop containing nucleotide triphosphate hydrolases"/>
    <property type="match status" value="1"/>
</dbReference>
<keyword evidence="10" id="KW-1185">Reference proteome</keyword>
<dbReference type="InParanoid" id="A0A1Z5SXQ1"/>
<comment type="similarity">
    <text evidence="1 5 7">Belongs to the IPP transferase family.</text>
</comment>
<dbReference type="SUPFAM" id="SSF52540">
    <property type="entry name" value="P-loop containing nucleoside triphosphate hydrolases"/>
    <property type="match status" value="2"/>
</dbReference>
<dbReference type="SUPFAM" id="SSF57667">
    <property type="entry name" value="beta-beta-alpha zinc fingers"/>
    <property type="match status" value="1"/>
</dbReference>
<organism evidence="9 10">
    <name type="scientific">Hortaea werneckii EXF-2000</name>
    <dbReference type="NCBI Taxonomy" id="1157616"/>
    <lineage>
        <taxon>Eukaryota</taxon>
        <taxon>Fungi</taxon>
        <taxon>Dikarya</taxon>
        <taxon>Ascomycota</taxon>
        <taxon>Pezizomycotina</taxon>
        <taxon>Dothideomycetes</taxon>
        <taxon>Dothideomycetidae</taxon>
        <taxon>Mycosphaerellales</taxon>
        <taxon>Teratosphaeriaceae</taxon>
        <taxon>Hortaea</taxon>
    </lineage>
</organism>
<evidence type="ECO:0000256" key="1">
    <source>
        <dbReference type="ARBA" id="ARBA00005842"/>
    </source>
</evidence>